<accession>A0A556MJ47</accession>
<dbReference type="GO" id="GO:0005524">
    <property type="term" value="F:ATP binding"/>
    <property type="evidence" value="ECO:0007669"/>
    <property type="project" value="InterPro"/>
</dbReference>
<feature type="domain" description="DEAD/DEAH-box helicase" evidence="1">
    <location>
        <begin position="65"/>
        <end position="180"/>
    </location>
</feature>
<dbReference type="GO" id="GO:0003676">
    <property type="term" value="F:nucleic acid binding"/>
    <property type="evidence" value="ECO:0007669"/>
    <property type="project" value="InterPro"/>
</dbReference>
<dbReference type="OrthoDB" id="1118340at2"/>
<evidence type="ECO:0000313" key="2">
    <source>
        <dbReference type="EMBL" id="TSJ39889.1"/>
    </source>
</evidence>
<keyword evidence="3" id="KW-1185">Reference proteome</keyword>
<evidence type="ECO:0000259" key="1">
    <source>
        <dbReference type="Pfam" id="PF00270"/>
    </source>
</evidence>
<organism evidence="2 3">
    <name type="scientific">Fluviicola chungangensis</name>
    <dbReference type="NCBI Taxonomy" id="2597671"/>
    <lineage>
        <taxon>Bacteria</taxon>
        <taxon>Pseudomonadati</taxon>
        <taxon>Bacteroidota</taxon>
        <taxon>Flavobacteriia</taxon>
        <taxon>Flavobacteriales</taxon>
        <taxon>Crocinitomicaceae</taxon>
        <taxon>Fluviicola</taxon>
    </lineage>
</organism>
<protein>
    <submittedName>
        <fullName evidence="2">DEAD/DEAH box helicase</fullName>
    </submittedName>
</protein>
<evidence type="ECO:0000313" key="3">
    <source>
        <dbReference type="Proteomes" id="UP000316008"/>
    </source>
</evidence>
<keyword evidence="2" id="KW-0547">Nucleotide-binding</keyword>
<dbReference type="Gene3D" id="3.40.50.300">
    <property type="entry name" value="P-loop containing nucleotide triphosphate hydrolases"/>
    <property type="match status" value="1"/>
</dbReference>
<gene>
    <name evidence="2" type="ORF">FO442_17690</name>
</gene>
<keyword evidence="2" id="KW-0378">Hydrolase</keyword>
<dbReference type="Pfam" id="PF00270">
    <property type="entry name" value="DEAD"/>
    <property type="match status" value="1"/>
</dbReference>
<dbReference type="InterPro" id="IPR011545">
    <property type="entry name" value="DEAD/DEAH_box_helicase_dom"/>
</dbReference>
<keyword evidence="2" id="KW-0067">ATP-binding</keyword>
<dbReference type="AlphaFoldDB" id="A0A556MJ47"/>
<dbReference type="Proteomes" id="UP000316008">
    <property type="component" value="Unassembled WGS sequence"/>
</dbReference>
<reference evidence="2 3" key="1">
    <citation type="submission" date="2019-07" db="EMBL/GenBank/DDBJ databases">
        <authorList>
            <person name="Huq M.A."/>
        </authorList>
    </citation>
    <scope>NUCLEOTIDE SEQUENCE [LARGE SCALE GENOMIC DNA]</scope>
    <source>
        <strain evidence="2 3">MAH-3</strain>
    </source>
</reference>
<dbReference type="RefSeq" id="WP_144334548.1">
    <property type="nucleotide sequence ID" value="NZ_VLPL01000011.1"/>
</dbReference>
<keyword evidence="2" id="KW-0347">Helicase</keyword>
<dbReference type="SUPFAM" id="SSF52540">
    <property type="entry name" value="P-loop containing nucleoside triphosphate hydrolases"/>
    <property type="match status" value="1"/>
</dbReference>
<dbReference type="InterPro" id="IPR027417">
    <property type="entry name" value="P-loop_NTPase"/>
</dbReference>
<name>A0A556MJ47_9FLAO</name>
<comment type="caution">
    <text evidence="2">The sequence shown here is derived from an EMBL/GenBank/DDBJ whole genome shotgun (WGS) entry which is preliminary data.</text>
</comment>
<dbReference type="GO" id="GO:0004386">
    <property type="term" value="F:helicase activity"/>
    <property type="evidence" value="ECO:0007669"/>
    <property type="project" value="UniProtKB-KW"/>
</dbReference>
<dbReference type="EMBL" id="VLPL01000011">
    <property type="protein sequence ID" value="TSJ39889.1"/>
    <property type="molecule type" value="Genomic_DNA"/>
</dbReference>
<sequence>MKFEELNNRLENTLTESGREGYTEKQEKLIKLSKQGKNQLIFTSIDQELIDGLHFISFMRAPEMLEGSPRVLWFTPSWESAREKVKSFHHLMKRTDVTIEIADDKGKIIEQRNAIFEGAEIIIGNPKRLLELYNQNGIHLNQLSLVIIDQAETLCKDPLILQAVRRISESLPKCQKLIFSEGTHNRLESFCEDICTFYETSEL</sequence>
<proteinExistence type="predicted"/>